<feature type="coiled-coil region" evidence="1">
    <location>
        <begin position="49"/>
        <end position="83"/>
    </location>
</feature>
<organism evidence="3 4">
    <name type="scientific">Kaustia mangrovi</name>
    <dbReference type="NCBI Taxonomy" id="2593653"/>
    <lineage>
        <taxon>Bacteria</taxon>
        <taxon>Pseudomonadati</taxon>
        <taxon>Pseudomonadota</taxon>
        <taxon>Alphaproteobacteria</taxon>
        <taxon>Hyphomicrobiales</taxon>
        <taxon>Parvibaculaceae</taxon>
        <taxon>Kaustia</taxon>
    </lineage>
</organism>
<evidence type="ECO:0000256" key="1">
    <source>
        <dbReference type="SAM" id="Coils"/>
    </source>
</evidence>
<dbReference type="AlphaFoldDB" id="A0A7S8HD49"/>
<keyword evidence="4" id="KW-1185">Reference proteome</keyword>
<keyword evidence="1" id="KW-0175">Coiled coil</keyword>
<evidence type="ECO:0000313" key="3">
    <source>
        <dbReference type="EMBL" id="QPC43933.1"/>
    </source>
</evidence>
<sequence length="104" mass="11192">MPDASRLEQALSRFDAAIDELATAMEHHGTAPGRAEGGDGAGAGEDDRHAALQAELEALREDRARLVDELKGLRERNSELADARTKAVGRIDDAMSRIRTVLGE</sequence>
<dbReference type="RefSeq" id="WP_213161295.1">
    <property type="nucleotide sequence ID" value="NZ_CP058214.1"/>
</dbReference>
<dbReference type="Proteomes" id="UP000593594">
    <property type="component" value="Chromosome"/>
</dbReference>
<dbReference type="KEGG" id="kmn:HW532_15290"/>
<gene>
    <name evidence="3" type="ORF">HW532_15290</name>
</gene>
<reference evidence="3 4" key="1">
    <citation type="submission" date="2020-06" db="EMBL/GenBank/DDBJ databases">
        <title>Genome sequence of 2 isolates from Red Sea Mangroves.</title>
        <authorList>
            <person name="Sefrji F."/>
            <person name="Michoud G."/>
            <person name="Merlino G."/>
            <person name="Daffonchio D."/>
        </authorList>
    </citation>
    <scope>NUCLEOTIDE SEQUENCE [LARGE SCALE GENOMIC DNA]</scope>
    <source>
        <strain evidence="3 4">R1DC25</strain>
    </source>
</reference>
<protein>
    <submittedName>
        <fullName evidence="3">DUF4164 family protein</fullName>
    </submittedName>
</protein>
<name>A0A7S8HD49_9HYPH</name>
<dbReference type="InterPro" id="IPR025310">
    <property type="entry name" value="DUF4164"/>
</dbReference>
<dbReference type="EMBL" id="CP058214">
    <property type="protein sequence ID" value="QPC43933.1"/>
    <property type="molecule type" value="Genomic_DNA"/>
</dbReference>
<evidence type="ECO:0000313" key="4">
    <source>
        <dbReference type="Proteomes" id="UP000593594"/>
    </source>
</evidence>
<accession>A0A7S8HD49</accession>
<evidence type="ECO:0000256" key="2">
    <source>
        <dbReference type="SAM" id="MobiDB-lite"/>
    </source>
</evidence>
<feature type="region of interest" description="Disordered" evidence="2">
    <location>
        <begin position="25"/>
        <end position="48"/>
    </location>
</feature>
<proteinExistence type="predicted"/>
<dbReference type="Pfam" id="PF13747">
    <property type="entry name" value="DUF4164"/>
    <property type="match status" value="1"/>
</dbReference>